<dbReference type="Proteomes" id="UP000241842">
    <property type="component" value="Segment"/>
</dbReference>
<dbReference type="Pfam" id="PF24749">
    <property type="entry name" value="DUF7695"/>
    <property type="match status" value="1"/>
</dbReference>
<feature type="domain" description="DUF7695" evidence="1">
    <location>
        <begin position="6"/>
        <end position="47"/>
    </location>
</feature>
<reference evidence="3" key="1">
    <citation type="submission" date="2017-10" db="EMBL/GenBank/DDBJ databases">
        <title>Isolation and characterization of a group of new proteus bacteriophages.</title>
        <authorList>
            <person name="Kozlova Y.N."/>
            <person name="Morozova V.V."/>
            <person name="Babkin I.V."/>
            <person name="Tikunova N.V."/>
            <person name="Bokovaya O.V."/>
            <person name="Shedko E.D."/>
        </authorList>
    </citation>
    <scope>NUCLEOTIDE SEQUENCE [LARGE SCALE GENOMIC DNA]</scope>
</reference>
<organism evidence="2 3">
    <name type="scientific">Proteus phage PM135</name>
    <dbReference type="NCBI Taxonomy" id="2048008"/>
    <lineage>
        <taxon>Viruses</taxon>
        <taxon>Duplodnaviria</taxon>
        <taxon>Heunggongvirae</taxon>
        <taxon>Uroviricota</taxon>
        <taxon>Caudoviricetes</taxon>
        <taxon>Demerecviridae</taxon>
        <taxon>Novosibvirus</taxon>
        <taxon>Novosibvirus PM135</taxon>
    </lineage>
</organism>
<keyword evidence="3" id="KW-1185">Reference proteome</keyword>
<dbReference type="KEGG" id="vg:40097287"/>
<evidence type="ECO:0000313" key="2">
    <source>
        <dbReference type="EMBL" id="ATW69950.1"/>
    </source>
</evidence>
<accession>A0A2H4PRM0</accession>
<dbReference type="OrthoDB" id="24748at10239"/>
<evidence type="ECO:0000259" key="1">
    <source>
        <dbReference type="Pfam" id="PF24749"/>
    </source>
</evidence>
<evidence type="ECO:0000313" key="3">
    <source>
        <dbReference type="Proteomes" id="UP000241842"/>
    </source>
</evidence>
<name>A0A2H4PRM0_9CAUD</name>
<dbReference type="EMBL" id="MG030347">
    <property type="protein sequence ID" value="ATW69950.1"/>
    <property type="molecule type" value="Genomic_DNA"/>
</dbReference>
<sequence>MKVDKILRCKKCGDQHHFTHRGEFWMCKCNSIGFDAGDSYYCRWLGDTKLFDWIKK</sequence>
<proteinExistence type="predicted"/>
<protein>
    <recommendedName>
        <fullName evidence="1">DUF7695 domain-containing protein</fullName>
    </recommendedName>
</protein>
<dbReference type="GeneID" id="40097287"/>
<dbReference type="InterPro" id="IPR056112">
    <property type="entry name" value="DUF7695"/>
</dbReference>
<dbReference type="RefSeq" id="YP_009620634.1">
    <property type="nucleotide sequence ID" value="NC_042090.1"/>
</dbReference>